<feature type="signal peptide" evidence="1">
    <location>
        <begin position="1"/>
        <end position="20"/>
    </location>
</feature>
<keyword evidence="3" id="KW-1185">Reference proteome</keyword>
<organism evidence="2 3">
    <name type="scientific">Tenuifilum thalassicum</name>
    <dbReference type="NCBI Taxonomy" id="2590900"/>
    <lineage>
        <taxon>Bacteria</taxon>
        <taxon>Pseudomonadati</taxon>
        <taxon>Bacteroidota</taxon>
        <taxon>Bacteroidia</taxon>
        <taxon>Bacteroidales</taxon>
        <taxon>Tenuifilaceae</taxon>
        <taxon>Tenuifilum</taxon>
    </lineage>
</organism>
<gene>
    <name evidence="2" type="ORF">FHG85_02000</name>
</gene>
<sequence length="430" mass="48979">MKKFIILALSVFGILSFTFAQDKLLDKSGRQPKWVNGLEKDYIIVTGTGPTAQDAQQDALSHVKAQIVSSVAENVKATSEVRKEESMVNNNVSQFLEKFATSTTTQSGKVPFLQGISISKVSEYYWEKRQRADKSVYFIYHLKYPFPESELKMLVLDFKMRDRELTQQLEDILAQVDNVETIEQIEKNISELKSLKEYFMDGRVDQCNLGITRYKSLLKSIELVEIESGLGELKYYLRLNGRKVSTAKKPTVRSECARVNSIINNPEGVTIKYNYENCYEDPENNIHVKYMFSGVTVDKRFYFDITANKASIFVSEPIHLNAISKDEESVNGIIIDMTVHSKYDSPFTIEKVVLEWKGLPPVVVENIGQSFQGKGNHQLKITSEQVLNAEKTSSAGKTLSLMSGYIHYRADATGELKTYRIYNQSYTTDW</sequence>
<reference evidence="2 3" key="1">
    <citation type="submission" date="2019-07" db="EMBL/GenBank/DDBJ databases">
        <title>Thalassofilum flectens gen. nov., sp. nov., a novel moderate thermophilic anaerobe from a shallow sea hot spring in Kunashir Island (Russia), representing a new family in the order Bacteroidales, and proposal of Thalassofilacea fam. nov.</title>
        <authorList>
            <person name="Kochetkova T.V."/>
            <person name="Podosokorskaya O.A."/>
            <person name="Novikov A."/>
            <person name="Elcheninov A.G."/>
            <person name="Toshchakov S.V."/>
            <person name="Kublanov I.V."/>
        </authorList>
    </citation>
    <scope>NUCLEOTIDE SEQUENCE [LARGE SCALE GENOMIC DNA]</scope>
    <source>
        <strain evidence="2 3">38-H</strain>
    </source>
</reference>
<evidence type="ECO:0000313" key="3">
    <source>
        <dbReference type="Proteomes" id="UP000500961"/>
    </source>
</evidence>
<dbReference type="Gene3D" id="3.10.28.20">
    <property type="entry name" value="Acetamidase/Formamidase-like domains"/>
    <property type="match status" value="1"/>
</dbReference>
<dbReference type="RefSeq" id="WP_173072604.1">
    <property type="nucleotide sequence ID" value="NZ_CP041345.1"/>
</dbReference>
<protein>
    <recommendedName>
        <fullName evidence="4">Plethodontid receptivity factor PRF</fullName>
    </recommendedName>
</protein>
<dbReference type="KEGG" id="ttz:FHG85_02000"/>
<keyword evidence="1" id="KW-0732">Signal</keyword>
<evidence type="ECO:0008006" key="4">
    <source>
        <dbReference type="Google" id="ProtNLM"/>
    </source>
</evidence>
<name>A0A7D4CFI9_9BACT</name>
<dbReference type="Proteomes" id="UP000500961">
    <property type="component" value="Chromosome"/>
</dbReference>
<dbReference type="EMBL" id="CP041345">
    <property type="protein sequence ID" value="QKG79086.1"/>
    <property type="molecule type" value="Genomic_DNA"/>
</dbReference>
<feature type="chain" id="PRO_5029848591" description="Plethodontid receptivity factor PRF" evidence="1">
    <location>
        <begin position="21"/>
        <end position="430"/>
    </location>
</feature>
<dbReference type="AlphaFoldDB" id="A0A7D4CFI9"/>
<evidence type="ECO:0000256" key="1">
    <source>
        <dbReference type="SAM" id="SignalP"/>
    </source>
</evidence>
<evidence type="ECO:0000313" key="2">
    <source>
        <dbReference type="EMBL" id="QKG79086.1"/>
    </source>
</evidence>
<accession>A0A7D4CFI9</accession>
<proteinExistence type="predicted"/>